<dbReference type="Proteomes" id="UP000237717">
    <property type="component" value="Chromosome I"/>
</dbReference>
<dbReference type="RefSeq" id="WP_104679285.1">
    <property type="nucleotide sequence ID" value="NZ_CP026924.1"/>
</dbReference>
<accession>A0A2L2L8M3</accession>
<name>A0A2L2L8M3_AGRTU</name>
<proteinExistence type="predicted"/>
<evidence type="ECO:0000313" key="2">
    <source>
        <dbReference type="Proteomes" id="UP000237717"/>
    </source>
</evidence>
<dbReference type="EMBL" id="CP026924">
    <property type="protein sequence ID" value="AVH40606.1"/>
    <property type="molecule type" value="Genomic_DNA"/>
</dbReference>
<protein>
    <recommendedName>
        <fullName evidence="3">Tail fiber domain-containing protein</fullName>
    </recommendedName>
</protein>
<evidence type="ECO:0008006" key="3">
    <source>
        <dbReference type="Google" id="ProtNLM"/>
    </source>
</evidence>
<organism evidence="1 2">
    <name type="scientific">Agrobacterium tumefaciens</name>
    <dbReference type="NCBI Taxonomy" id="358"/>
    <lineage>
        <taxon>Bacteria</taxon>
        <taxon>Pseudomonadati</taxon>
        <taxon>Pseudomonadota</taxon>
        <taxon>Alphaproteobacteria</taxon>
        <taxon>Hyphomicrobiales</taxon>
        <taxon>Rhizobiaceae</taxon>
        <taxon>Rhizobium/Agrobacterium group</taxon>
        <taxon>Agrobacterium</taxon>
        <taxon>Agrobacterium tumefaciens complex</taxon>
    </lineage>
</organism>
<gene>
    <name evidence="1" type="ORF">At1D1609_05540</name>
</gene>
<dbReference type="AlphaFoldDB" id="A0A2L2L8M3"/>
<evidence type="ECO:0000313" key="1">
    <source>
        <dbReference type="EMBL" id="AVH40606.1"/>
    </source>
</evidence>
<reference evidence="1 2" key="1">
    <citation type="submission" date="2018-02" db="EMBL/GenBank/DDBJ databases">
        <title>Complete genome sequence of Agrobacterium tumefaciens 1D1609.</title>
        <authorList>
            <person name="Cho S.-T."/>
            <person name="Haryono M."/>
            <person name="Chang H.-H."/>
            <person name="Santos M.N."/>
            <person name="Lai E.-M."/>
            <person name="Kuo C.-H."/>
        </authorList>
    </citation>
    <scope>NUCLEOTIDE SEQUENCE [LARGE SCALE GENOMIC DNA]</scope>
    <source>
        <strain evidence="1 2">1D1609</strain>
    </source>
</reference>
<sequence>MGFLSALTGSSTGKATMNAANQNKGLIKDLQTTGNTIINTGEGKSEGALNSAIDAYQPWVDSGRAATTMYGNALGLNGADGNAAATGAFQTGPGYQFALDQGTQAALRGASAAGMLNSGNTLTALTSYGQGLANQEYGGWLDRLSGMSSQGLSAAGGQASGYGALSDLYQSTAGDRLGLESSVTQGLMGVNNQWAQGKEAQNSAKGGFLKGLVSGGLKLATGGLF</sequence>